<protein>
    <submittedName>
        <fullName evidence="2">Carbohydrate ABC transporter substrate-binding protein</fullName>
    </submittedName>
</protein>
<feature type="signal peptide" evidence="1">
    <location>
        <begin position="1"/>
        <end position="24"/>
    </location>
</feature>
<dbReference type="PROSITE" id="PS51318">
    <property type="entry name" value="TAT"/>
    <property type="match status" value="1"/>
</dbReference>
<dbReference type="InterPro" id="IPR050490">
    <property type="entry name" value="Bact_solute-bd_prot1"/>
</dbReference>
<keyword evidence="1" id="KW-0732">Signal</keyword>
<organism evidence="2 3">
    <name type="scientific">Streptomyces bathyalis</name>
    <dbReference type="NCBI Taxonomy" id="2710756"/>
    <lineage>
        <taxon>Bacteria</taxon>
        <taxon>Bacillati</taxon>
        <taxon>Actinomycetota</taxon>
        <taxon>Actinomycetes</taxon>
        <taxon>Kitasatosporales</taxon>
        <taxon>Streptomycetaceae</taxon>
        <taxon>Streptomyces</taxon>
    </lineage>
</organism>
<reference evidence="3" key="1">
    <citation type="submission" date="2020-02" db="EMBL/GenBank/DDBJ databases">
        <title>Streptomyces sp. ASO4wet.</title>
        <authorList>
            <person name="Risdian C."/>
            <person name="Landwehr W."/>
            <person name="Schupp P."/>
            <person name="Wink J."/>
        </authorList>
    </citation>
    <scope>NUCLEOTIDE SEQUENCE [LARGE SCALE GENOMIC DNA]</scope>
    <source>
        <strain evidence="3">ASO4wet</strain>
    </source>
</reference>
<dbReference type="EMBL" id="CP048882">
    <property type="protein sequence ID" value="QPP07784.1"/>
    <property type="molecule type" value="Genomic_DNA"/>
</dbReference>
<keyword evidence="3" id="KW-1185">Reference proteome</keyword>
<dbReference type="Pfam" id="PF13416">
    <property type="entry name" value="SBP_bac_8"/>
    <property type="match status" value="1"/>
</dbReference>
<dbReference type="InterPro" id="IPR006311">
    <property type="entry name" value="TAT_signal"/>
</dbReference>
<dbReference type="PANTHER" id="PTHR43649:SF12">
    <property type="entry name" value="DIACETYLCHITOBIOSE BINDING PROTEIN DASA"/>
    <property type="match status" value="1"/>
</dbReference>
<dbReference type="RefSeq" id="WP_197351591.1">
    <property type="nucleotide sequence ID" value="NZ_CP048882.1"/>
</dbReference>
<dbReference type="Proteomes" id="UP000595046">
    <property type="component" value="Chromosome"/>
</dbReference>
<sequence length="452" mass="48605">MPPITRRRLLGAGGALGASALLGACGPGPGGPAGAVTIWNNLADAKQNAYFRKHHVGKYRGPRPVRFSPKPSGTIDRLIQTALAAGGGPSIIVTPGPSSFVSAYDSAGYLADLTPYAQRYGWRKKFAPWALAASEVDGKLVTLPASYETMAFYTNPATLDDLGLEPPTTREEFENFCTEAKGRGYIPLAAGNADYKGANEWFAGVGLNHGAGPEAVYSALRGETKWTDPVFVDAIDRLASYFRKGWFGGAVDLYFTNSFPTVYRQLATGKAAAMISGTWEFATLPVYFGKSAGNDATWEWNTLPSLGDDVPRVVWDLAIGQSAGINTNFEDTAAAADFLDFYTTDVRTIIAGVEEMNFAPPPVRIRASDFSARADRRIARLYSELSAATSIGYTTWTFFPQQTETYMIDYFENVITGQMSAKQYCQGIATRFVAEKSKGAVPTAPKPGGGLS</sequence>
<dbReference type="InterPro" id="IPR006059">
    <property type="entry name" value="SBP"/>
</dbReference>
<dbReference type="SUPFAM" id="SSF53850">
    <property type="entry name" value="Periplasmic binding protein-like II"/>
    <property type="match status" value="1"/>
</dbReference>
<feature type="chain" id="PRO_5038949829" evidence="1">
    <location>
        <begin position="25"/>
        <end position="452"/>
    </location>
</feature>
<evidence type="ECO:0000313" key="2">
    <source>
        <dbReference type="EMBL" id="QPP07784.1"/>
    </source>
</evidence>
<accession>A0A7T1T7F9</accession>
<dbReference type="AlphaFoldDB" id="A0A7T1T7F9"/>
<dbReference type="PROSITE" id="PS51257">
    <property type="entry name" value="PROKAR_LIPOPROTEIN"/>
    <property type="match status" value="1"/>
</dbReference>
<dbReference type="KEGG" id="sbat:G4Z16_16800"/>
<evidence type="ECO:0000256" key="1">
    <source>
        <dbReference type="SAM" id="SignalP"/>
    </source>
</evidence>
<evidence type="ECO:0000313" key="3">
    <source>
        <dbReference type="Proteomes" id="UP000595046"/>
    </source>
</evidence>
<gene>
    <name evidence="2" type="ORF">G4Z16_16800</name>
</gene>
<dbReference type="Gene3D" id="3.40.190.10">
    <property type="entry name" value="Periplasmic binding protein-like II"/>
    <property type="match status" value="2"/>
</dbReference>
<dbReference type="PANTHER" id="PTHR43649">
    <property type="entry name" value="ARABINOSE-BINDING PROTEIN-RELATED"/>
    <property type="match status" value="1"/>
</dbReference>
<proteinExistence type="predicted"/>
<name>A0A7T1T7F9_9ACTN</name>